<evidence type="ECO:0000256" key="1">
    <source>
        <dbReference type="SAM" id="Phobius"/>
    </source>
</evidence>
<name>A0A182U6Y2_9DIPT</name>
<protein>
    <submittedName>
        <fullName evidence="2">Uncharacterized protein</fullName>
    </submittedName>
</protein>
<dbReference type="EnsemblMetazoa" id="AMEC015027-RA">
    <property type="protein sequence ID" value="AMEC015027-PA"/>
    <property type="gene ID" value="AMEC015027"/>
</dbReference>
<feature type="transmembrane region" description="Helical" evidence="1">
    <location>
        <begin position="31"/>
        <end position="55"/>
    </location>
</feature>
<proteinExistence type="predicted"/>
<dbReference type="VEuPathDB" id="VectorBase:AMEC015027"/>
<accession>A0A182U6Y2</accession>
<sequence>MAMFDLDRLITDLFKTTVLPGIAIGLWLTDLIGRCTCAVAVLLFLVGFVILPIIFKYSYALQKSILFLTFITYPPNLDLKRPEKSGLYATRNFYVNHHDHEEDLEVNVAVWHVLPLDLVRRYAKELHVDEVRGKRGSSRLWRASTLMMRSVRICLKRTLQSSPFAAGRSIAVTIELPLLRSEVIFTILSTKCCAHSIRFGRATAFGWATGETLVPEPAAGRVTIILIHYAICYKGKIGE</sequence>
<evidence type="ECO:0000313" key="2">
    <source>
        <dbReference type="EnsemblMetazoa" id="AMEC015027-PA"/>
    </source>
</evidence>
<keyword evidence="1" id="KW-0812">Transmembrane</keyword>
<dbReference type="STRING" id="34690.A0A182U6Y2"/>
<dbReference type="AlphaFoldDB" id="A0A182U6Y2"/>
<reference evidence="3" key="1">
    <citation type="submission" date="2014-01" db="EMBL/GenBank/DDBJ databases">
        <title>The Genome Sequence of Anopheles melas CM1001059_A (V2).</title>
        <authorList>
            <consortium name="The Broad Institute Genomics Platform"/>
            <person name="Neafsey D.E."/>
            <person name="Besansky N."/>
            <person name="Howell P."/>
            <person name="Walton C."/>
            <person name="Young S.K."/>
            <person name="Zeng Q."/>
            <person name="Gargeya S."/>
            <person name="Fitzgerald M."/>
            <person name="Haas B."/>
            <person name="Abouelleil A."/>
            <person name="Allen A.W."/>
            <person name="Alvarado L."/>
            <person name="Arachchi H.M."/>
            <person name="Berlin A.M."/>
            <person name="Chapman S.B."/>
            <person name="Gainer-Dewar J."/>
            <person name="Goldberg J."/>
            <person name="Griggs A."/>
            <person name="Gujja S."/>
            <person name="Hansen M."/>
            <person name="Howarth C."/>
            <person name="Imamovic A."/>
            <person name="Ireland A."/>
            <person name="Larimer J."/>
            <person name="McCowan C."/>
            <person name="Murphy C."/>
            <person name="Pearson M."/>
            <person name="Poon T.W."/>
            <person name="Priest M."/>
            <person name="Roberts A."/>
            <person name="Saif S."/>
            <person name="Shea T."/>
            <person name="Sisk P."/>
            <person name="Sykes S."/>
            <person name="Wortman J."/>
            <person name="Nusbaum C."/>
            <person name="Birren B."/>
        </authorList>
    </citation>
    <scope>NUCLEOTIDE SEQUENCE [LARGE SCALE GENOMIC DNA]</scope>
    <source>
        <strain evidence="3">CM1001059</strain>
    </source>
</reference>
<dbReference type="Proteomes" id="UP000075902">
    <property type="component" value="Unassembled WGS sequence"/>
</dbReference>
<evidence type="ECO:0000313" key="3">
    <source>
        <dbReference type="Proteomes" id="UP000075902"/>
    </source>
</evidence>
<keyword evidence="1" id="KW-1133">Transmembrane helix</keyword>
<organism evidence="2 3">
    <name type="scientific">Anopheles melas</name>
    <dbReference type="NCBI Taxonomy" id="34690"/>
    <lineage>
        <taxon>Eukaryota</taxon>
        <taxon>Metazoa</taxon>
        <taxon>Ecdysozoa</taxon>
        <taxon>Arthropoda</taxon>
        <taxon>Hexapoda</taxon>
        <taxon>Insecta</taxon>
        <taxon>Pterygota</taxon>
        <taxon>Neoptera</taxon>
        <taxon>Endopterygota</taxon>
        <taxon>Diptera</taxon>
        <taxon>Nematocera</taxon>
        <taxon>Culicoidea</taxon>
        <taxon>Culicidae</taxon>
        <taxon>Anophelinae</taxon>
        <taxon>Anopheles</taxon>
    </lineage>
</organism>
<reference evidence="2" key="2">
    <citation type="submission" date="2020-05" db="UniProtKB">
        <authorList>
            <consortium name="EnsemblMetazoa"/>
        </authorList>
    </citation>
    <scope>IDENTIFICATION</scope>
    <source>
        <strain evidence="2">CM1001059</strain>
    </source>
</reference>
<keyword evidence="3" id="KW-1185">Reference proteome</keyword>
<keyword evidence="1" id="KW-0472">Membrane</keyword>